<keyword evidence="1" id="KW-1133">Transmembrane helix</keyword>
<organism evidence="2 3">
    <name type="scientific">Schleiferilactobacillus shenzhenensis LY-73</name>
    <dbReference type="NCBI Taxonomy" id="1231336"/>
    <lineage>
        <taxon>Bacteria</taxon>
        <taxon>Bacillati</taxon>
        <taxon>Bacillota</taxon>
        <taxon>Bacilli</taxon>
        <taxon>Lactobacillales</taxon>
        <taxon>Lactobacillaceae</taxon>
        <taxon>Schleiferilactobacillus</taxon>
    </lineage>
</organism>
<keyword evidence="1" id="KW-0472">Membrane</keyword>
<feature type="transmembrane region" description="Helical" evidence="1">
    <location>
        <begin position="52"/>
        <end position="69"/>
    </location>
</feature>
<evidence type="ECO:0000256" key="1">
    <source>
        <dbReference type="SAM" id="Phobius"/>
    </source>
</evidence>
<dbReference type="Proteomes" id="UP000030647">
    <property type="component" value="Unassembled WGS sequence"/>
</dbReference>
<dbReference type="RefSeq" id="WP_022529261.1">
    <property type="nucleotide sequence ID" value="NZ_KI271586.1"/>
</dbReference>
<proteinExistence type="predicted"/>
<dbReference type="EMBL" id="KI271586">
    <property type="protein sequence ID" value="ERL65587.1"/>
    <property type="molecule type" value="Genomic_DNA"/>
</dbReference>
<feature type="transmembrane region" description="Helical" evidence="1">
    <location>
        <begin position="27"/>
        <end position="45"/>
    </location>
</feature>
<keyword evidence="3" id="KW-1185">Reference proteome</keyword>
<gene>
    <name evidence="2" type="ORF">L248_2660</name>
</gene>
<evidence type="ECO:0000313" key="2">
    <source>
        <dbReference type="EMBL" id="ERL65587.1"/>
    </source>
</evidence>
<name>U4TW22_9LACO</name>
<accession>U4TW22</accession>
<reference evidence="3" key="1">
    <citation type="journal article" date="2013" name="Genome Announc.">
        <title>Whole-Genome Sequencing of Lactobacillus shenzhenensis Strain LY-73T.</title>
        <authorList>
            <person name="Lin Z."/>
            <person name="Liu Z."/>
            <person name="Yang R."/>
            <person name="Zou Y."/>
            <person name="Wan D."/>
            <person name="Chen J."/>
            <person name="Guo M."/>
            <person name="Zhao J."/>
            <person name="Fang C."/>
            <person name="Yang R."/>
            <person name="Liu F."/>
        </authorList>
    </citation>
    <scope>NUCLEOTIDE SEQUENCE [LARGE SCALE GENOMIC DNA]</scope>
    <source>
        <strain evidence="3">LY-73</strain>
    </source>
</reference>
<dbReference type="AlphaFoldDB" id="U4TW22"/>
<evidence type="ECO:0000313" key="3">
    <source>
        <dbReference type="Proteomes" id="UP000030647"/>
    </source>
</evidence>
<keyword evidence="1" id="KW-0812">Transmembrane</keyword>
<sequence>MAQLFILIVLVTSAILASRSNPHQDLAAAFFILALLALLHTQNRLSHLDWPLWLFTILAIVLLLIQHWFSDRAGHTHHE</sequence>
<protein>
    <submittedName>
        <fullName evidence="2">Uncharacterized protein</fullName>
    </submittedName>
</protein>
<dbReference type="HOGENOM" id="CLU_2601658_0_0_9"/>